<dbReference type="CDD" id="cd06822">
    <property type="entry name" value="PLPDE_III_YBL036c_euk"/>
    <property type="match status" value="1"/>
</dbReference>
<dbReference type="InterPro" id="IPR029066">
    <property type="entry name" value="PLP-binding_barrel"/>
</dbReference>
<comment type="similarity">
    <text evidence="2 4">Belongs to the pyridoxal phosphate-binding protein YggS/PROSC family.</text>
</comment>
<evidence type="ECO:0000256" key="2">
    <source>
        <dbReference type="HAMAP-Rule" id="MF_03225"/>
    </source>
</evidence>
<proteinExistence type="inferred from homology"/>
<dbReference type="InterPro" id="IPR001608">
    <property type="entry name" value="Ala_racemase_N"/>
</dbReference>
<dbReference type="Gene3D" id="3.20.20.10">
    <property type="entry name" value="Alanine racemase"/>
    <property type="match status" value="1"/>
</dbReference>
<evidence type="ECO:0000313" key="7">
    <source>
        <dbReference type="Proteomes" id="UP000027135"/>
    </source>
</evidence>
<name>A0A067QP76_ZOONE</name>
<protein>
    <recommendedName>
        <fullName evidence="2">Pyridoxal phosphate homeostasis protein</fullName>
        <shortName evidence="2">PLP homeostasis protein</shortName>
    </recommendedName>
</protein>
<dbReference type="Proteomes" id="UP000027135">
    <property type="component" value="Unassembled WGS sequence"/>
</dbReference>
<evidence type="ECO:0000313" key="6">
    <source>
        <dbReference type="EMBL" id="KDR10222.1"/>
    </source>
</evidence>
<comment type="cofactor">
    <cofactor evidence="3">
        <name>pyridoxal 5'-phosphate</name>
        <dbReference type="ChEBI" id="CHEBI:597326"/>
    </cofactor>
</comment>
<dbReference type="FunFam" id="3.20.20.10:FF:000007">
    <property type="entry name" value="Pyridoxal phosphate homeostasis protein"/>
    <property type="match status" value="1"/>
</dbReference>
<dbReference type="FunCoup" id="A0A067QP76">
    <property type="interactions" value="806"/>
</dbReference>
<dbReference type="Pfam" id="PF01168">
    <property type="entry name" value="Ala_racemase_N"/>
    <property type="match status" value="1"/>
</dbReference>
<evidence type="ECO:0000256" key="1">
    <source>
        <dbReference type="ARBA" id="ARBA00022898"/>
    </source>
</evidence>
<keyword evidence="1 2" id="KW-0663">Pyridoxal phosphate</keyword>
<accession>A0A067QP76</accession>
<evidence type="ECO:0000259" key="5">
    <source>
        <dbReference type="Pfam" id="PF01168"/>
    </source>
</evidence>
<keyword evidence="7" id="KW-1185">Reference proteome</keyword>
<dbReference type="SUPFAM" id="SSF51419">
    <property type="entry name" value="PLP-binding barrel"/>
    <property type="match status" value="1"/>
</dbReference>
<dbReference type="PANTHER" id="PTHR10146:SF14">
    <property type="entry name" value="PYRIDOXAL PHOSPHATE HOMEOSTASIS PROTEIN"/>
    <property type="match status" value="1"/>
</dbReference>
<feature type="modified residue" description="N6-(pyridoxal phosphate)lysine" evidence="2 3">
    <location>
        <position position="45"/>
    </location>
</feature>
<gene>
    <name evidence="6" type="ORF">L798_15721</name>
</gene>
<dbReference type="eggNOG" id="KOG3157">
    <property type="taxonomic scope" value="Eukaryota"/>
</dbReference>
<organism evidence="6 7">
    <name type="scientific">Zootermopsis nevadensis</name>
    <name type="common">Dampwood termite</name>
    <dbReference type="NCBI Taxonomy" id="136037"/>
    <lineage>
        <taxon>Eukaryota</taxon>
        <taxon>Metazoa</taxon>
        <taxon>Ecdysozoa</taxon>
        <taxon>Arthropoda</taxon>
        <taxon>Hexapoda</taxon>
        <taxon>Insecta</taxon>
        <taxon>Pterygota</taxon>
        <taxon>Neoptera</taxon>
        <taxon>Polyneoptera</taxon>
        <taxon>Dictyoptera</taxon>
        <taxon>Blattodea</taxon>
        <taxon>Blattoidea</taxon>
        <taxon>Termitoidae</taxon>
        <taxon>Termopsidae</taxon>
        <taxon>Zootermopsis</taxon>
    </lineage>
</organism>
<dbReference type="InParanoid" id="A0A067QP76"/>
<dbReference type="InterPro" id="IPR011078">
    <property type="entry name" value="PyrdxlP_homeostasis"/>
</dbReference>
<evidence type="ECO:0000256" key="3">
    <source>
        <dbReference type="PIRSR" id="PIRSR004848-1"/>
    </source>
</evidence>
<sequence>MLRLIMSEYDVVKGLRVVRERVRAASQKRAPELQKVQPRLVAVSKTKPKDLILTAYEHGQRNFGENYVQELVDKGHDTEIIDKCSEIKWHFIGHLQRNKVSKVVSVPGLYLVETVDTDKLATALDVAWTKQKGQGARLKVMAQINTSGEDEKNGCALEEATQLVKHILDKCPSLELIGLMTIGKFGHDLSQGPNPDFICLKKVQGEVCQALGIGIDNLELSMGMSDDFEHAIEMGSTNVRIGSSIFGHRDKKYSVTNTDTVSKGIENDTVS</sequence>
<dbReference type="AlphaFoldDB" id="A0A067QP76"/>
<dbReference type="NCBIfam" id="TIGR00044">
    <property type="entry name" value="YggS family pyridoxal phosphate-dependent enzyme"/>
    <property type="match status" value="1"/>
</dbReference>
<dbReference type="HAMAP" id="MF_02087">
    <property type="entry name" value="PLP_homeostasis"/>
    <property type="match status" value="1"/>
</dbReference>
<dbReference type="OMA" id="PLEWHMI"/>
<dbReference type="GO" id="GO:0030170">
    <property type="term" value="F:pyridoxal phosphate binding"/>
    <property type="evidence" value="ECO:0007669"/>
    <property type="project" value="UniProtKB-UniRule"/>
</dbReference>
<feature type="domain" description="Alanine racemase N-terminal" evidence="5">
    <location>
        <begin position="37"/>
        <end position="249"/>
    </location>
</feature>
<dbReference type="PROSITE" id="PS01211">
    <property type="entry name" value="UPF0001"/>
    <property type="match status" value="1"/>
</dbReference>
<comment type="function">
    <text evidence="2">Pyridoxal 5'-phosphate (PLP)-binding protein, which may be involved in intracellular homeostatic regulation of pyridoxal 5'-phosphate (PLP), the active form of vitamin B6.</text>
</comment>
<dbReference type="PANTHER" id="PTHR10146">
    <property type="entry name" value="PROLINE SYNTHETASE CO-TRANSCRIBED BACTERIAL HOMOLOG PROTEIN"/>
    <property type="match status" value="1"/>
</dbReference>
<dbReference type="EMBL" id="KK853179">
    <property type="protein sequence ID" value="KDR10222.1"/>
    <property type="molecule type" value="Genomic_DNA"/>
</dbReference>
<dbReference type="STRING" id="136037.A0A067QP76"/>
<dbReference type="OrthoDB" id="10264196at2759"/>
<dbReference type="PIRSF" id="PIRSF004848">
    <property type="entry name" value="YBL036c_PLPDEIII"/>
    <property type="match status" value="1"/>
</dbReference>
<evidence type="ECO:0000256" key="4">
    <source>
        <dbReference type="RuleBase" id="RU004514"/>
    </source>
</evidence>
<reference evidence="6 7" key="1">
    <citation type="journal article" date="2014" name="Nat. Commun.">
        <title>Molecular traces of alternative social organization in a termite genome.</title>
        <authorList>
            <person name="Terrapon N."/>
            <person name="Li C."/>
            <person name="Robertson H.M."/>
            <person name="Ji L."/>
            <person name="Meng X."/>
            <person name="Booth W."/>
            <person name="Chen Z."/>
            <person name="Childers C.P."/>
            <person name="Glastad K.M."/>
            <person name="Gokhale K."/>
            <person name="Gowin J."/>
            <person name="Gronenberg W."/>
            <person name="Hermansen R.A."/>
            <person name="Hu H."/>
            <person name="Hunt B.G."/>
            <person name="Huylmans A.K."/>
            <person name="Khalil S.M."/>
            <person name="Mitchell R.D."/>
            <person name="Munoz-Torres M.C."/>
            <person name="Mustard J.A."/>
            <person name="Pan H."/>
            <person name="Reese J.T."/>
            <person name="Scharf M.E."/>
            <person name="Sun F."/>
            <person name="Vogel H."/>
            <person name="Xiao J."/>
            <person name="Yang W."/>
            <person name="Yang Z."/>
            <person name="Yang Z."/>
            <person name="Zhou J."/>
            <person name="Zhu J."/>
            <person name="Brent C.S."/>
            <person name="Elsik C.G."/>
            <person name="Goodisman M.A."/>
            <person name="Liberles D.A."/>
            <person name="Roe R.M."/>
            <person name="Vargo E.L."/>
            <person name="Vilcinskas A."/>
            <person name="Wang J."/>
            <person name="Bornberg-Bauer E."/>
            <person name="Korb J."/>
            <person name="Zhang G."/>
            <person name="Liebig J."/>
        </authorList>
    </citation>
    <scope>NUCLEOTIDE SEQUENCE [LARGE SCALE GENOMIC DNA]</scope>
    <source>
        <tissue evidence="6">Whole organism</tissue>
    </source>
</reference>